<evidence type="ECO:0008006" key="4">
    <source>
        <dbReference type="Google" id="ProtNLM"/>
    </source>
</evidence>
<gene>
    <name evidence="2" type="ORF">KME60_28030</name>
</gene>
<evidence type="ECO:0000313" key="2">
    <source>
        <dbReference type="EMBL" id="MBW4671167.1"/>
    </source>
</evidence>
<name>A0A951QUE1_9CYAN</name>
<feature type="signal peptide" evidence="1">
    <location>
        <begin position="1"/>
        <end position="20"/>
    </location>
</feature>
<evidence type="ECO:0000256" key="1">
    <source>
        <dbReference type="SAM" id="SignalP"/>
    </source>
</evidence>
<protein>
    <recommendedName>
        <fullName evidence="4">Lipoprotein</fullName>
    </recommendedName>
</protein>
<accession>A0A951QUE1</accession>
<organism evidence="2 3">
    <name type="scientific">Cyanomargarita calcarea GSE-NOS-MK-12-04C</name>
    <dbReference type="NCBI Taxonomy" id="2839659"/>
    <lineage>
        <taxon>Bacteria</taxon>
        <taxon>Bacillati</taxon>
        <taxon>Cyanobacteriota</taxon>
        <taxon>Cyanophyceae</taxon>
        <taxon>Nostocales</taxon>
        <taxon>Cyanomargaritaceae</taxon>
        <taxon>Cyanomargarita</taxon>
    </lineage>
</organism>
<sequence length="201" mass="21898">MKLRLVTVIFALVVPLAACSPRKNTESAVSTPLPQTQLSSDSQTSTWYNYVSFDGSYSVNFPAKPEESSQSANLAAGDVEYKLVSYDDKKQQRNYTATVAGIPLPPGANTNKLDPDKILDASRDGFAKSSLSTVTSETKINLNGYPGREVIFRGQNNLAIKGRFFINANTPKIYQVIVGDNSGNVDFPEAQTFLDSFAIKN</sequence>
<dbReference type="EMBL" id="JAHHGZ010000040">
    <property type="protein sequence ID" value="MBW4671167.1"/>
    <property type="molecule type" value="Genomic_DNA"/>
</dbReference>
<keyword evidence="1" id="KW-0732">Signal</keyword>
<feature type="chain" id="PRO_5038121038" description="Lipoprotein" evidence="1">
    <location>
        <begin position="21"/>
        <end position="201"/>
    </location>
</feature>
<reference evidence="2" key="2">
    <citation type="journal article" date="2022" name="Microbiol. Resour. Announc.">
        <title>Metagenome Sequencing to Explore Phylogenomics of Terrestrial Cyanobacteria.</title>
        <authorList>
            <person name="Ward R.D."/>
            <person name="Stajich J.E."/>
            <person name="Johansen J.R."/>
            <person name="Huntemann M."/>
            <person name="Clum A."/>
            <person name="Foster B."/>
            <person name="Foster B."/>
            <person name="Roux S."/>
            <person name="Palaniappan K."/>
            <person name="Varghese N."/>
            <person name="Mukherjee S."/>
            <person name="Reddy T.B.K."/>
            <person name="Daum C."/>
            <person name="Copeland A."/>
            <person name="Chen I.A."/>
            <person name="Ivanova N.N."/>
            <person name="Kyrpides N.C."/>
            <person name="Shapiro N."/>
            <person name="Eloe-Fadrosh E.A."/>
            <person name="Pietrasiak N."/>
        </authorList>
    </citation>
    <scope>NUCLEOTIDE SEQUENCE</scope>
    <source>
        <strain evidence="2">GSE-NOS-MK-12-04C</strain>
    </source>
</reference>
<evidence type="ECO:0000313" key="3">
    <source>
        <dbReference type="Proteomes" id="UP000729701"/>
    </source>
</evidence>
<dbReference type="Proteomes" id="UP000729701">
    <property type="component" value="Unassembled WGS sequence"/>
</dbReference>
<reference evidence="2" key="1">
    <citation type="submission" date="2021-05" db="EMBL/GenBank/DDBJ databases">
        <authorList>
            <person name="Pietrasiak N."/>
            <person name="Ward R."/>
            <person name="Stajich J.E."/>
            <person name="Kurbessoian T."/>
        </authorList>
    </citation>
    <scope>NUCLEOTIDE SEQUENCE</scope>
    <source>
        <strain evidence="2">GSE-NOS-MK-12-04C</strain>
    </source>
</reference>
<dbReference type="AlphaFoldDB" id="A0A951QUE1"/>
<proteinExistence type="predicted"/>
<comment type="caution">
    <text evidence="2">The sequence shown here is derived from an EMBL/GenBank/DDBJ whole genome shotgun (WGS) entry which is preliminary data.</text>
</comment>